<dbReference type="Pfam" id="PF12849">
    <property type="entry name" value="PBP_like_2"/>
    <property type="match status" value="1"/>
</dbReference>
<dbReference type="SUPFAM" id="SSF53850">
    <property type="entry name" value="Periplasmic binding protein-like II"/>
    <property type="match status" value="1"/>
</dbReference>
<reference evidence="5" key="1">
    <citation type="journal article" date="2019" name="Int. J. Syst. Evol. Microbiol.">
        <title>The Global Catalogue of Microorganisms (GCM) 10K type strain sequencing project: providing services to taxonomists for standard genome sequencing and annotation.</title>
        <authorList>
            <consortium name="The Broad Institute Genomics Platform"/>
            <consortium name="The Broad Institute Genome Sequencing Center for Infectious Disease"/>
            <person name="Wu L."/>
            <person name="Ma J."/>
        </authorList>
    </citation>
    <scope>NUCLEOTIDE SEQUENCE [LARGE SCALE GENOMIC DNA]</scope>
    <source>
        <strain evidence="5">CGMCC 4.7152</strain>
    </source>
</reference>
<evidence type="ECO:0000313" key="5">
    <source>
        <dbReference type="Proteomes" id="UP001595912"/>
    </source>
</evidence>
<dbReference type="Proteomes" id="UP001595912">
    <property type="component" value="Unassembled WGS sequence"/>
</dbReference>
<dbReference type="InterPro" id="IPR050962">
    <property type="entry name" value="Phosphate-bind_PstS"/>
</dbReference>
<evidence type="ECO:0000256" key="2">
    <source>
        <dbReference type="SAM" id="SignalP"/>
    </source>
</evidence>
<organism evidence="4 5">
    <name type="scientific">Dactylosporangium cerinum</name>
    <dbReference type="NCBI Taxonomy" id="1434730"/>
    <lineage>
        <taxon>Bacteria</taxon>
        <taxon>Bacillati</taxon>
        <taxon>Actinomycetota</taxon>
        <taxon>Actinomycetes</taxon>
        <taxon>Micromonosporales</taxon>
        <taxon>Micromonosporaceae</taxon>
        <taxon>Dactylosporangium</taxon>
    </lineage>
</organism>
<sequence>MRGKSIIASCLAAVLVVATSPGTARAAPAHARIEGTGSTFAANALNDWVAGAQLQGLQADYTPTGSVTGRKDFAAVASDFGVSDLPFRGRDPKTGQIDDAQGRPYAYAPLVAGALAFPYQVRIGGALVRDLRLSGLTLAKIFLGQITNWNDPQITADNAGRKLPSLPIIVVVHSEASGATAQLTAYLAKQYPSLWQQYNGTSAWTEYFPTTPRTGTRPRPIAVNGSDGVMNTVSAGSSNGAIGYSEYSYAFGAGYPVAKVRNAAGYFIAPDPLNVSLSLTRATLNPDLTVNLDGVYASADPRVYPLSGYTYLILPTGNDARMDTGKRQTMVDFFSYTACGGQHNVSSAGYAPLPLNLVRAQFDQLRKLHDIDPAVDVSTLDPARCNNPTFYAGDLARDRLGEIVPLPSGAAAPEPVTVPALAQNDTAPYAGEVSIRVTLGTRVSLTQLDPATPDGHPAQATDPTGHRHAWVFQGDLGGIAVADTRPGQPGWTVTGQATDMVNGTTTVAAGNLGWSPALVRAGSDAEGTVTAGPPVRPALQTSTSPGLAEAAVLAGAPRGAGLGVQYVAATVHLWMPDTSPKGQYTGTLTLTLISA</sequence>
<dbReference type="InterPro" id="IPR024370">
    <property type="entry name" value="PBP_domain"/>
</dbReference>
<accession>A0ABV9WB56</accession>
<dbReference type="CDD" id="cd13565">
    <property type="entry name" value="PBP2_PstS"/>
    <property type="match status" value="1"/>
</dbReference>
<gene>
    <name evidence="4" type="ORF">ACFPIJ_50105</name>
</gene>
<evidence type="ECO:0000259" key="3">
    <source>
        <dbReference type="Pfam" id="PF12849"/>
    </source>
</evidence>
<feature type="domain" description="PBP" evidence="3">
    <location>
        <begin position="26"/>
        <end position="318"/>
    </location>
</feature>
<comment type="similarity">
    <text evidence="1">Belongs to the PstS family.</text>
</comment>
<name>A0ABV9WB56_9ACTN</name>
<evidence type="ECO:0000256" key="1">
    <source>
        <dbReference type="ARBA" id="ARBA00008725"/>
    </source>
</evidence>
<dbReference type="Gene3D" id="3.40.190.10">
    <property type="entry name" value="Periplasmic binding protein-like II"/>
    <property type="match status" value="2"/>
</dbReference>
<dbReference type="EMBL" id="JBHSIU010000086">
    <property type="protein sequence ID" value="MFC5005966.1"/>
    <property type="molecule type" value="Genomic_DNA"/>
</dbReference>
<feature type="signal peptide" evidence="2">
    <location>
        <begin position="1"/>
        <end position="26"/>
    </location>
</feature>
<keyword evidence="5" id="KW-1185">Reference proteome</keyword>
<feature type="chain" id="PRO_5047067948" evidence="2">
    <location>
        <begin position="27"/>
        <end position="595"/>
    </location>
</feature>
<proteinExistence type="inferred from homology"/>
<protein>
    <submittedName>
        <fullName evidence="4">Phosphate ABC transporter substrate-binding protein PstS</fullName>
    </submittedName>
</protein>
<dbReference type="PANTHER" id="PTHR42996">
    <property type="entry name" value="PHOSPHATE-BINDING PROTEIN PSTS"/>
    <property type="match status" value="1"/>
</dbReference>
<evidence type="ECO:0000313" key="4">
    <source>
        <dbReference type="EMBL" id="MFC5005966.1"/>
    </source>
</evidence>
<keyword evidence="2" id="KW-0732">Signal</keyword>
<comment type="caution">
    <text evidence="4">The sequence shown here is derived from an EMBL/GenBank/DDBJ whole genome shotgun (WGS) entry which is preliminary data.</text>
</comment>
<dbReference type="PANTHER" id="PTHR42996:SF1">
    <property type="entry name" value="PHOSPHATE-BINDING PROTEIN PSTS"/>
    <property type="match status" value="1"/>
</dbReference>
<dbReference type="RefSeq" id="WP_380126551.1">
    <property type="nucleotide sequence ID" value="NZ_JBHSIU010000086.1"/>
</dbReference>